<dbReference type="Proteomes" id="UP000606974">
    <property type="component" value="Unassembled WGS sequence"/>
</dbReference>
<dbReference type="SUPFAM" id="SSF55729">
    <property type="entry name" value="Acyl-CoA N-acyltransferases (Nat)"/>
    <property type="match status" value="1"/>
</dbReference>
<evidence type="ECO:0008006" key="3">
    <source>
        <dbReference type="Google" id="ProtNLM"/>
    </source>
</evidence>
<dbReference type="EMBL" id="JAACFV010000087">
    <property type="protein sequence ID" value="KAF7506444.1"/>
    <property type="molecule type" value="Genomic_DNA"/>
</dbReference>
<keyword evidence="2" id="KW-1185">Reference proteome</keyword>
<evidence type="ECO:0000313" key="2">
    <source>
        <dbReference type="Proteomes" id="UP000606974"/>
    </source>
</evidence>
<dbReference type="PANTHER" id="PTHR42791:SF1">
    <property type="entry name" value="N-ACETYLTRANSFERASE DOMAIN-CONTAINING PROTEIN"/>
    <property type="match status" value="1"/>
</dbReference>
<dbReference type="AlphaFoldDB" id="A0A8H7AE80"/>
<organism evidence="1 2">
    <name type="scientific">Endocarpon pusillum</name>
    <dbReference type="NCBI Taxonomy" id="364733"/>
    <lineage>
        <taxon>Eukaryota</taxon>
        <taxon>Fungi</taxon>
        <taxon>Dikarya</taxon>
        <taxon>Ascomycota</taxon>
        <taxon>Pezizomycotina</taxon>
        <taxon>Eurotiomycetes</taxon>
        <taxon>Chaetothyriomycetidae</taxon>
        <taxon>Verrucariales</taxon>
        <taxon>Verrucariaceae</taxon>
        <taxon>Endocarpon</taxon>
    </lineage>
</organism>
<accession>A0A8H7AE80</accession>
<dbReference type="InterPro" id="IPR052523">
    <property type="entry name" value="Trichothecene_AcTrans"/>
</dbReference>
<dbReference type="PANTHER" id="PTHR42791">
    <property type="entry name" value="GNAT FAMILY ACETYLTRANSFERASE"/>
    <property type="match status" value="1"/>
</dbReference>
<dbReference type="OrthoDB" id="410198at2759"/>
<name>A0A8H7AE80_9EURO</name>
<gene>
    <name evidence="1" type="ORF">GJ744_011798</name>
</gene>
<dbReference type="Gene3D" id="3.40.630.30">
    <property type="match status" value="1"/>
</dbReference>
<reference evidence="1" key="1">
    <citation type="submission" date="2020-02" db="EMBL/GenBank/DDBJ databases">
        <authorList>
            <person name="Palmer J.M."/>
        </authorList>
    </citation>
    <scope>NUCLEOTIDE SEQUENCE</scope>
    <source>
        <strain evidence="1">EPUS1.4</strain>
        <tissue evidence="1">Thallus</tissue>
    </source>
</reference>
<proteinExistence type="predicted"/>
<protein>
    <recommendedName>
        <fullName evidence="3">N-acetyltransferase domain-containing protein</fullName>
    </recommendedName>
</protein>
<dbReference type="InterPro" id="IPR016181">
    <property type="entry name" value="Acyl_CoA_acyltransferase"/>
</dbReference>
<evidence type="ECO:0000313" key="1">
    <source>
        <dbReference type="EMBL" id="KAF7506444.1"/>
    </source>
</evidence>
<comment type="caution">
    <text evidence="1">The sequence shown here is derived from an EMBL/GenBank/DDBJ whole genome shotgun (WGS) entry which is preliminary data.</text>
</comment>
<sequence length="268" mass="29665">MSFEPRLIEVHLTPAGLRTDTVSSLLNTMSVPAQELSAKSTTPDNILLPATVKVSSSPEYAQRLIVHVARSFLTSPILIGLITEVDDIKQPPFTPFTFERRVKHFESGSIISSARNGALIAEADNWTAASLWQPPGFTGGMDAPRYHNPPPLLKEFITKAAAVRAKYLGPEFRERYWHLSYLARDPSKISKGAVSAVMRPFLQRAEEDGVPAWLISVDLHAVQVYEHYGFRVCEKIIIGQGVARPDGWPEEGGEGFAVWAMVFDQHLG</sequence>